<sequence>MQWISTTSVKTAERAYNVYLWNKKFPEDAVHRLVYSISMENAYHDSSEDGMRAELLAGLYFILKKSGPREVNDGRNLNWHVSNPEVQSFLMEQPEKESLRPLFDYFRVRLNGITMVPMAGKIGNEAIITSQTWPRVELPYFWHKEELEAVFGTVQLTQSALVKFSQLSVRHANASAIKILRDRLKSEHMTEFELRDDYRAQQLEKYGVKDMKVFYHQHIPGVKLLFVINRGESWRLVDVFLFNHQKNRNAGKTAKEES</sequence>
<name>A0A381KQ34_9ENTR</name>
<evidence type="ECO:0000313" key="1">
    <source>
        <dbReference type="EMBL" id="SUY92765.1"/>
    </source>
</evidence>
<reference evidence="1 2" key="1">
    <citation type="submission" date="2018-06" db="EMBL/GenBank/DDBJ databases">
        <authorList>
            <consortium name="Pathogen Informatics"/>
            <person name="Doyle S."/>
        </authorList>
    </citation>
    <scope>NUCLEOTIDE SEQUENCE [LARGE SCALE GENOMIC DNA]</scope>
    <source>
        <strain evidence="1 2">NCTC12119</strain>
    </source>
</reference>
<evidence type="ECO:0000313" key="2">
    <source>
        <dbReference type="Proteomes" id="UP000255528"/>
    </source>
</evidence>
<dbReference type="RefSeq" id="WP_115632005.1">
    <property type="nucleotide sequence ID" value="NZ_UIGI01000002.1"/>
</dbReference>
<dbReference type="EMBL" id="UIGI01000002">
    <property type="protein sequence ID" value="SUY92765.1"/>
    <property type="molecule type" value="Genomic_DNA"/>
</dbReference>
<organism evidence="1 2">
    <name type="scientific">Buttiauxella agrestis</name>
    <dbReference type="NCBI Taxonomy" id="82977"/>
    <lineage>
        <taxon>Bacteria</taxon>
        <taxon>Pseudomonadati</taxon>
        <taxon>Pseudomonadota</taxon>
        <taxon>Gammaproteobacteria</taxon>
        <taxon>Enterobacterales</taxon>
        <taxon>Enterobacteriaceae</taxon>
        <taxon>Buttiauxella</taxon>
    </lineage>
</organism>
<dbReference type="AlphaFoldDB" id="A0A381KQ34"/>
<accession>A0A381KQ34</accession>
<proteinExistence type="predicted"/>
<protein>
    <submittedName>
        <fullName evidence="1">Uncharacterized protein</fullName>
    </submittedName>
</protein>
<gene>
    <name evidence="1" type="ORF">NCTC12119_04794</name>
</gene>
<dbReference type="Proteomes" id="UP000255528">
    <property type="component" value="Unassembled WGS sequence"/>
</dbReference>